<sequence length="660" mass="75388">MTKFLLKSNYSLSGDQARAVESLVSGINDNRQNQVLLGVTGSGKTFAMANVIQQCQKPALIMAHNKTLAAQLYEEMKGYFPDNAVEYFVSYYDYYQPEAYIAQTGTYIEKDAQINEQIDLLRHSATRALLERKDVIVVASVSCIYGLGAPELYLQMSFKLQKGQEYKRKEIMQKLVELQYKRMDLDFVRGGFRVRGESIDIFPSHYQDTAWRVTFFGDEVEKIYEFDYLTGEKTKSLKEITIFANSHYITPRPTLEQAIKLIKDELNETIKELNSEGKIVECHRITQRTNFDLEMIMETGSCKGIENYSRYLSGKNKGEPPPTLFEYIPKDALLFIDESHVTVSQIGGMYNGDRARKTTLVEHGFRLPSALDNRPLRYEEWDLMRPKTIFVSATPSIRELAYTNGEFVEQIIRPTGLLDPICEIRKCETQVDDLIGECKVTTKNSQRVLVTTLTKRMAEDLTDYLNEVGVKAVYMHSDIKTLERVEIIQELRKGKYDVLVGVNLLREGLDIPECSLVAILDADKEGFLRSETSLIQTIGRAARNSDGRVILYADKQTDSIKKALLETARRRKIQEQYNKEHGITPTTIKKQLMNSLSLAASDASENMIYDKEELSVEGVENNISKIEHEMLEAAKNLEFEKAAKLRDKLNRLKEDLLIIS</sequence>
<evidence type="ECO:0000256" key="5">
    <source>
        <dbReference type="ARBA" id="ARBA00022763"/>
    </source>
</evidence>
<feature type="domain" description="Helicase ATP-binding" evidence="17">
    <location>
        <begin position="25"/>
        <end position="178"/>
    </location>
</feature>
<feature type="domain" description="Helicase C-terminal" evidence="18">
    <location>
        <begin position="430"/>
        <end position="592"/>
    </location>
</feature>
<feature type="coiled-coil region" evidence="15">
    <location>
        <begin position="609"/>
        <end position="655"/>
    </location>
</feature>
<comment type="subcellular location">
    <subcellularLocation>
        <location evidence="1 13 14">Cytoplasm</location>
    </subcellularLocation>
</comment>
<comment type="function">
    <text evidence="13">The UvrABC repair system catalyzes the recognition and processing of DNA lesions. A damage recognition complex composed of 2 UvrA and 2 UvrB subunits scans DNA for abnormalities. Upon binding of the UvrA(2)B(2) complex to a putative damaged site, the DNA wraps around one UvrB monomer. DNA wrap is dependent on ATP binding by UvrB and probably causes local melting of the DNA helix, facilitating insertion of UvrB beta-hairpin between the DNA strands. Then UvrB probes one DNA strand for the presence of a lesion. If a lesion is found the UvrA subunits dissociate and the UvrB-DNA preincision complex is formed. This complex is subsequently bound by UvrC and the second UvrB is released. If no lesion is found, the DNA wraps around the other UvrB subunit that will check the other stand for damage.</text>
</comment>
<dbReference type="Pfam" id="PF00271">
    <property type="entry name" value="Helicase_C"/>
    <property type="match status" value="1"/>
</dbReference>
<dbReference type="HAMAP" id="MF_00204">
    <property type="entry name" value="UvrB"/>
    <property type="match status" value="1"/>
</dbReference>
<dbReference type="SMART" id="SM00490">
    <property type="entry name" value="HELICc"/>
    <property type="match status" value="1"/>
</dbReference>
<keyword evidence="4 13" id="KW-0547">Nucleotide-binding</keyword>
<evidence type="ECO:0000256" key="7">
    <source>
        <dbReference type="ARBA" id="ARBA00022840"/>
    </source>
</evidence>
<evidence type="ECO:0000256" key="12">
    <source>
        <dbReference type="ARBA" id="ARBA00029504"/>
    </source>
</evidence>
<evidence type="ECO:0000256" key="8">
    <source>
        <dbReference type="ARBA" id="ARBA00022881"/>
    </source>
</evidence>
<keyword evidence="8 13" id="KW-0267">Excision nuclease</keyword>
<evidence type="ECO:0000313" key="19">
    <source>
        <dbReference type="EMBL" id="WPX96630.1"/>
    </source>
</evidence>
<dbReference type="Pfam" id="PF17757">
    <property type="entry name" value="UvrB_inter"/>
    <property type="match status" value="1"/>
</dbReference>
<dbReference type="Gene3D" id="6.10.140.240">
    <property type="match status" value="1"/>
</dbReference>
<dbReference type="InterPro" id="IPR014001">
    <property type="entry name" value="Helicase_ATP-bd"/>
</dbReference>
<comment type="similarity">
    <text evidence="2 13 14">Belongs to the UvrB family.</text>
</comment>
<evidence type="ECO:0000256" key="10">
    <source>
        <dbReference type="ARBA" id="ARBA00023236"/>
    </source>
</evidence>
<organism evidence="19 20">
    <name type="scientific">Candidatus Bandiella euplotis</name>
    <dbReference type="NCBI Taxonomy" id="1664265"/>
    <lineage>
        <taxon>Bacteria</taxon>
        <taxon>Pseudomonadati</taxon>
        <taxon>Pseudomonadota</taxon>
        <taxon>Alphaproteobacteria</taxon>
        <taxon>Rickettsiales</taxon>
        <taxon>Candidatus Midichloriaceae</taxon>
        <taxon>Candidatus Bandiella</taxon>
    </lineage>
</organism>
<name>A0ABZ0UP46_9RICK</name>
<dbReference type="EMBL" id="CP110820">
    <property type="protein sequence ID" value="WPX96630.1"/>
    <property type="molecule type" value="Genomic_DNA"/>
</dbReference>
<evidence type="ECO:0000259" key="18">
    <source>
        <dbReference type="PROSITE" id="PS51194"/>
    </source>
</evidence>
<evidence type="ECO:0000256" key="4">
    <source>
        <dbReference type="ARBA" id="ARBA00022741"/>
    </source>
</evidence>
<keyword evidence="6 13" id="KW-0228">DNA excision</keyword>
<keyword evidence="15" id="KW-0175">Coiled coil</keyword>
<dbReference type="Gene3D" id="4.10.860.10">
    <property type="entry name" value="UVR domain"/>
    <property type="match status" value="1"/>
</dbReference>
<feature type="domain" description="UVR" evidence="16">
    <location>
        <begin position="620"/>
        <end position="655"/>
    </location>
</feature>
<dbReference type="InterPro" id="IPR041471">
    <property type="entry name" value="UvrB_inter"/>
</dbReference>
<dbReference type="PANTHER" id="PTHR24029:SF0">
    <property type="entry name" value="UVRABC SYSTEM PROTEIN B"/>
    <property type="match status" value="1"/>
</dbReference>
<dbReference type="RefSeq" id="WP_323733357.1">
    <property type="nucleotide sequence ID" value="NZ_CP110820.1"/>
</dbReference>
<evidence type="ECO:0000256" key="3">
    <source>
        <dbReference type="ARBA" id="ARBA00022490"/>
    </source>
</evidence>
<evidence type="ECO:0000256" key="1">
    <source>
        <dbReference type="ARBA" id="ARBA00004496"/>
    </source>
</evidence>
<dbReference type="Pfam" id="PF12344">
    <property type="entry name" value="UvrB"/>
    <property type="match status" value="1"/>
</dbReference>
<dbReference type="CDD" id="cd18790">
    <property type="entry name" value="SF2_C_UvrB"/>
    <property type="match status" value="1"/>
</dbReference>
<dbReference type="PROSITE" id="PS51194">
    <property type="entry name" value="HELICASE_CTER"/>
    <property type="match status" value="1"/>
</dbReference>
<evidence type="ECO:0000259" key="17">
    <source>
        <dbReference type="PROSITE" id="PS51192"/>
    </source>
</evidence>
<dbReference type="InterPro" id="IPR004807">
    <property type="entry name" value="UvrB"/>
</dbReference>
<dbReference type="InterPro" id="IPR027417">
    <property type="entry name" value="P-loop_NTPase"/>
</dbReference>
<dbReference type="Pfam" id="PF02151">
    <property type="entry name" value="UVR"/>
    <property type="match status" value="1"/>
</dbReference>
<evidence type="ECO:0000256" key="2">
    <source>
        <dbReference type="ARBA" id="ARBA00008533"/>
    </source>
</evidence>
<gene>
    <name evidence="13" type="primary">uvrB</name>
    <name evidence="19" type="ORF">Bandiella_00747</name>
</gene>
<dbReference type="CDD" id="cd17916">
    <property type="entry name" value="DEXHc_UvrB"/>
    <property type="match status" value="1"/>
</dbReference>
<feature type="binding site" evidence="13">
    <location>
        <begin position="38"/>
        <end position="45"/>
    </location>
    <ligand>
        <name>ATP</name>
        <dbReference type="ChEBI" id="CHEBI:30616"/>
    </ligand>
</feature>
<accession>A0ABZ0UP46</accession>
<dbReference type="PROSITE" id="PS51192">
    <property type="entry name" value="HELICASE_ATP_BIND_1"/>
    <property type="match status" value="1"/>
</dbReference>
<evidence type="ECO:0000256" key="11">
    <source>
        <dbReference type="ARBA" id="ARBA00026033"/>
    </source>
</evidence>
<evidence type="ECO:0000256" key="14">
    <source>
        <dbReference type="RuleBase" id="RU003587"/>
    </source>
</evidence>
<dbReference type="SUPFAM" id="SSF46600">
    <property type="entry name" value="C-terminal UvrC-binding domain of UvrB"/>
    <property type="match status" value="1"/>
</dbReference>
<keyword evidence="3 13" id="KW-0963">Cytoplasm</keyword>
<evidence type="ECO:0000256" key="13">
    <source>
        <dbReference type="HAMAP-Rule" id="MF_00204"/>
    </source>
</evidence>
<dbReference type="Pfam" id="PF04851">
    <property type="entry name" value="ResIII"/>
    <property type="match status" value="1"/>
</dbReference>
<dbReference type="Proteomes" id="UP001327219">
    <property type="component" value="Chromosome"/>
</dbReference>
<dbReference type="PROSITE" id="PS50151">
    <property type="entry name" value="UVR"/>
    <property type="match status" value="1"/>
</dbReference>
<keyword evidence="10 13" id="KW-0742">SOS response</keyword>
<protein>
    <recommendedName>
        <fullName evidence="12 13">UvrABC system protein B</fullName>
        <shortName evidence="13">Protein UvrB</shortName>
    </recommendedName>
    <alternativeName>
        <fullName evidence="13">Excinuclease ABC subunit B</fullName>
    </alternativeName>
</protein>
<keyword evidence="20" id="KW-1185">Reference proteome</keyword>
<evidence type="ECO:0000256" key="6">
    <source>
        <dbReference type="ARBA" id="ARBA00022769"/>
    </source>
</evidence>
<dbReference type="SMART" id="SM00487">
    <property type="entry name" value="DEXDc"/>
    <property type="match status" value="1"/>
</dbReference>
<dbReference type="InterPro" id="IPR001943">
    <property type="entry name" value="UVR_dom"/>
</dbReference>
<dbReference type="Gene3D" id="3.40.50.300">
    <property type="entry name" value="P-loop containing nucleotide triphosphate hydrolases"/>
    <property type="match status" value="3"/>
</dbReference>
<evidence type="ECO:0000256" key="15">
    <source>
        <dbReference type="SAM" id="Coils"/>
    </source>
</evidence>
<dbReference type="NCBIfam" id="NF003673">
    <property type="entry name" value="PRK05298.1"/>
    <property type="match status" value="1"/>
</dbReference>
<dbReference type="InterPro" id="IPR006935">
    <property type="entry name" value="Helicase/UvrB_N"/>
</dbReference>
<proteinExistence type="inferred from homology"/>
<evidence type="ECO:0000259" key="16">
    <source>
        <dbReference type="PROSITE" id="PS50151"/>
    </source>
</evidence>
<dbReference type="InterPro" id="IPR036876">
    <property type="entry name" value="UVR_dom_sf"/>
</dbReference>
<dbReference type="InterPro" id="IPR024759">
    <property type="entry name" value="UvrB_YAD/RRR_dom"/>
</dbReference>
<dbReference type="InterPro" id="IPR001650">
    <property type="entry name" value="Helicase_C-like"/>
</dbReference>
<dbReference type="PANTHER" id="PTHR24029">
    <property type="entry name" value="UVRABC SYSTEM PROTEIN B"/>
    <property type="match status" value="1"/>
</dbReference>
<keyword evidence="7 13" id="KW-0067">ATP-binding</keyword>
<dbReference type="NCBIfam" id="TIGR00631">
    <property type="entry name" value="uvrb"/>
    <property type="match status" value="1"/>
</dbReference>
<keyword evidence="9 13" id="KW-0234">DNA repair</keyword>
<comment type="domain">
    <text evidence="13">The beta-hairpin motif is involved in DNA binding.</text>
</comment>
<feature type="short sequence motif" description="Beta-hairpin" evidence="13">
    <location>
        <begin position="91"/>
        <end position="114"/>
    </location>
</feature>
<dbReference type="SUPFAM" id="SSF52540">
    <property type="entry name" value="P-loop containing nucleoside triphosphate hydrolases"/>
    <property type="match status" value="2"/>
</dbReference>
<reference evidence="19 20" key="1">
    <citation type="submission" date="2022-11" db="EMBL/GenBank/DDBJ databases">
        <title>Host association and intracellularity evolved multiple times independently in the Rickettsiales.</title>
        <authorList>
            <person name="Castelli M."/>
            <person name="Nardi T."/>
            <person name="Gammuto L."/>
            <person name="Bellinzona G."/>
            <person name="Sabaneyeva E."/>
            <person name="Potekhin A."/>
            <person name="Serra V."/>
            <person name="Petroni G."/>
            <person name="Sassera D."/>
        </authorList>
    </citation>
    <scope>NUCLEOTIDE SEQUENCE [LARGE SCALE GENOMIC DNA]</scope>
    <source>
        <strain evidence="19 20">NDG2</strain>
    </source>
</reference>
<comment type="subunit">
    <text evidence="11 13 14">Forms a heterotetramer with UvrA during the search for lesions. Interacts with UvrC in an incision complex.</text>
</comment>
<evidence type="ECO:0000313" key="20">
    <source>
        <dbReference type="Proteomes" id="UP001327219"/>
    </source>
</evidence>
<keyword evidence="5 13" id="KW-0227">DNA damage</keyword>
<evidence type="ECO:0000256" key="9">
    <source>
        <dbReference type="ARBA" id="ARBA00023204"/>
    </source>
</evidence>